<dbReference type="GeneID" id="4701168"/>
<reference evidence="2 3" key="1">
    <citation type="journal article" date="2008" name="PLoS Genet.">
        <title>Genomic islands in the pathogenic filamentous fungus Aspergillus fumigatus.</title>
        <authorList>
            <person name="Fedorova N.D."/>
            <person name="Khaldi N."/>
            <person name="Joardar V.S."/>
            <person name="Maiti R."/>
            <person name="Amedeo P."/>
            <person name="Anderson M.J."/>
            <person name="Crabtree J."/>
            <person name="Silva J.C."/>
            <person name="Badger J.H."/>
            <person name="Albarraq A."/>
            <person name="Angiuoli S."/>
            <person name="Bussey H."/>
            <person name="Bowyer P."/>
            <person name="Cotty P.J."/>
            <person name="Dyer P.S."/>
            <person name="Egan A."/>
            <person name="Galens K."/>
            <person name="Fraser-Liggett C.M."/>
            <person name="Haas B.J."/>
            <person name="Inman J.M."/>
            <person name="Kent R."/>
            <person name="Lemieux S."/>
            <person name="Malavazi I."/>
            <person name="Orvis J."/>
            <person name="Roemer T."/>
            <person name="Ronning C.M."/>
            <person name="Sundaram J.P."/>
            <person name="Sutton G."/>
            <person name="Turner G."/>
            <person name="Venter J.C."/>
            <person name="White O.R."/>
            <person name="Whitty B.R."/>
            <person name="Youngman P."/>
            <person name="Wolfe K.H."/>
            <person name="Goldman G.H."/>
            <person name="Wortman J.R."/>
            <person name="Jiang B."/>
            <person name="Denning D.W."/>
            <person name="Nierman W.C."/>
        </authorList>
    </citation>
    <scope>NUCLEOTIDE SEQUENCE [LARGE SCALE GENOMIC DNA]</scope>
    <source>
        <strain evidence="3">ATCC 1007 / CBS 513.65 / DSM 816 / NCTC 3887 / NRRL 1</strain>
    </source>
</reference>
<dbReference type="OMA" id="NWHRRER"/>
<dbReference type="KEGG" id="act:ACLA_028710"/>
<proteinExistence type="predicted"/>
<keyword evidence="3" id="KW-1185">Reference proteome</keyword>
<dbReference type="AlphaFoldDB" id="A1CR75"/>
<dbReference type="VEuPathDB" id="FungiDB:ACLA_028710"/>
<dbReference type="HOGENOM" id="CLU_1034329_0_0_1"/>
<feature type="region of interest" description="Disordered" evidence="1">
    <location>
        <begin position="61"/>
        <end position="95"/>
    </location>
</feature>
<feature type="compositionally biased region" description="Basic residues" evidence="1">
    <location>
        <begin position="68"/>
        <end position="80"/>
    </location>
</feature>
<dbReference type="RefSeq" id="XP_001269572.1">
    <property type="nucleotide sequence ID" value="XM_001269571.1"/>
</dbReference>
<evidence type="ECO:0000313" key="3">
    <source>
        <dbReference type="Proteomes" id="UP000006701"/>
    </source>
</evidence>
<dbReference type="Proteomes" id="UP000006701">
    <property type="component" value="Unassembled WGS sequence"/>
</dbReference>
<name>A1CR75_ASPCL</name>
<dbReference type="OrthoDB" id="4349176at2759"/>
<evidence type="ECO:0000256" key="1">
    <source>
        <dbReference type="SAM" id="MobiDB-lite"/>
    </source>
</evidence>
<evidence type="ECO:0000313" key="2">
    <source>
        <dbReference type="EMBL" id="EAW08146.1"/>
    </source>
</evidence>
<feature type="compositionally biased region" description="Basic and acidic residues" evidence="1">
    <location>
        <begin position="251"/>
        <end position="260"/>
    </location>
</feature>
<organism evidence="2 3">
    <name type="scientific">Aspergillus clavatus (strain ATCC 1007 / CBS 513.65 / DSM 816 / NCTC 3887 / NRRL 1 / QM 1276 / 107)</name>
    <dbReference type="NCBI Taxonomy" id="344612"/>
    <lineage>
        <taxon>Eukaryota</taxon>
        <taxon>Fungi</taxon>
        <taxon>Dikarya</taxon>
        <taxon>Ascomycota</taxon>
        <taxon>Pezizomycotina</taxon>
        <taxon>Eurotiomycetes</taxon>
        <taxon>Eurotiomycetidae</taxon>
        <taxon>Eurotiales</taxon>
        <taxon>Aspergillaceae</taxon>
        <taxon>Aspergillus</taxon>
        <taxon>Aspergillus subgen. Fumigati</taxon>
    </lineage>
</organism>
<dbReference type="EMBL" id="DS027059">
    <property type="protein sequence ID" value="EAW08146.1"/>
    <property type="molecule type" value="Genomic_DNA"/>
</dbReference>
<feature type="region of interest" description="Disordered" evidence="1">
    <location>
        <begin position="240"/>
        <end position="268"/>
    </location>
</feature>
<sequence>MTLRPLPMDLSSLEGPPIADPRFTMSIPQIHLDHALFATPHPEPEPEQRLRASYLPQRPASADALAHPRQKHRHQHRQRNQPHLTLDTNTSRHSYTPTTTYNNAYAYARARAHAHAHAPSSQHTHHPARAPRRLTWIESESIWIITSAGASPSSPSSTWGDVNWAAASRRPPVLTHSRSMDLSLRQTQAVEEVPPPYERHYFDRPLGGQMLAVGGSDSDSGSTFLYADVDVRGEYRDGTAEWPGSVGGEGRGSRWTEIARRMNRSPFG</sequence>
<accession>A1CR75</accession>
<gene>
    <name evidence="2" type="ORF">ACLA_028710</name>
</gene>
<protein>
    <submittedName>
        <fullName evidence="2">Uncharacterized protein</fullName>
    </submittedName>
</protein>